<feature type="domain" description="TRIP4/RQT4 C2HC5-type zinc finger" evidence="2">
    <location>
        <begin position="180"/>
        <end position="224"/>
    </location>
</feature>
<dbReference type="GO" id="GO:0005634">
    <property type="term" value="C:nucleus"/>
    <property type="evidence" value="ECO:0007669"/>
    <property type="project" value="InterPro"/>
</dbReference>
<feature type="compositionally biased region" description="Low complexity" evidence="1">
    <location>
        <begin position="422"/>
        <end position="440"/>
    </location>
</feature>
<feature type="region of interest" description="Disordered" evidence="1">
    <location>
        <begin position="422"/>
        <end position="470"/>
    </location>
</feature>
<reference evidence="4" key="2">
    <citation type="submission" date="2009-11" db="EMBL/GenBank/DDBJ databases">
        <title>The Genome Sequence of Allomyces macrogynus strain ATCC 38327.</title>
        <authorList>
            <consortium name="The Broad Institute Genome Sequencing Platform"/>
            <person name="Russ C."/>
            <person name="Cuomo C."/>
            <person name="Shea T."/>
            <person name="Young S.K."/>
            <person name="Zeng Q."/>
            <person name="Koehrsen M."/>
            <person name="Haas B."/>
            <person name="Borodovsky M."/>
            <person name="Guigo R."/>
            <person name="Alvarado L."/>
            <person name="Berlin A."/>
            <person name="Borenstein D."/>
            <person name="Chen Z."/>
            <person name="Engels R."/>
            <person name="Freedman E."/>
            <person name="Gellesch M."/>
            <person name="Goldberg J."/>
            <person name="Griggs A."/>
            <person name="Gujja S."/>
            <person name="Heiman D."/>
            <person name="Hepburn T."/>
            <person name="Howarth C."/>
            <person name="Jen D."/>
            <person name="Larson L."/>
            <person name="Lewis B."/>
            <person name="Mehta T."/>
            <person name="Park D."/>
            <person name="Pearson M."/>
            <person name="Roberts A."/>
            <person name="Saif S."/>
            <person name="Shenoy N."/>
            <person name="Sisk P."/>
            <person name="Stolte C."/>
            <person name="Sykes S."/>
            <person name="Walk T."/>
            <person name="White J."/>
            <person name="Yandava C."/>
            <person name="Burger G."/>
            <person name="Gray M.W."/>
            <person name="Holland P.W.H."/>
            <person name="King N."/>
            <person name="Lang F.B.F."/>
            <person name="Roger A.J."/>
            <person name="Ruiz-Trillo I."/>
            <person name="Lander E."/>
            <person name="Nusbaum C."/>
        </authorList>
    </citation>
    <scope>NUCLEOTIDE SEQUENCE [LARGE SCALE GENOMIC DNA]</scope>
    <source>
        <strain evidence="4">ATCC 38327</strain>
    </source>
</reference>
<name>A0A0L0SMU2_ALLM3</name>
<dbReference type="PANTHER" id="PTHR12963:SF4">
    <property type="entry name" value="ACTIVATING SIGNAL COINTEGRATOR 1"/>
    <property type="match status" value="1"/>
</dbReference>
<dbReference type="AlphaFoldDB" id="A0A0L0SMU2"/>
<evidence type="ECO:0000313" key="4">
    <source>
        <dbReference type="Proteomes" id="UP000054350"/>
    </source>
</evidence>
<dbReference type="GO" id="GO:0072344">
    <property type="term" value="P:rescue of stalled ribosome"/>
    <property type="evidence" value="ECO:0007669"/>
    <property type="project" value="InterPro"/>
</dbReference>
<dbReference type="PANTHER" id="PTHR12963">
    <property type="entry name" value="THYROID RECEPTOR INTERACTING PROTEIN RELATED"/>
    <property type="match status" value="1"/>
</dbReference>
<accession>A0A0L0SMU2</accession>
<dbReference type="Proteomes" id="UP000054350">
    <property type="component" value="Unassembled WGS sequence"/>
</dbReference>
<dbReference type="OrthoDB" id="338816at2759"/>
<sequence>MPAPAAADAAFQQWACHVLALSMGLSDADIKEGTLPYLLSMDEGELVMTLQNFLGDDDEARALIADFANRRFGRTPTKAAAPSSTAPAPSAHREYTAPVAGLSYASASQIVVPPPAPEPAPADDQPVEGTESATASPEPKPESNRARKKRLARERAAGNKLTLDDYERLEREGKLATARAECGCHATHHDLLTNCLTCGRIVCVVEGQGPCYTCGALVVSADQQLSTTGAPSDALLAAQANRDRLLDYDATSAQRTKVIDVKADHVDFEGAGKLWLSQVERAHAERRRAVQVESLSTRHHRTLDIDLDRGEVVESADPGTDVTLRGFGDVLEEEIDGAMPTVSSWLAVELPPRRQAQDGDAADDHDRGDGTGAFFHPDLAVRPVYVDTAALAAEADGVADCVKGGKGKARKNRAGNAAVAAEKSVAAAVPGANPAPASGGRSAGRKRAPRVTSAAAGAGQAANEDDPGCG</sequence>
<dbReference type="GO" id="GO:0180022">
    <property type="term" value="C:RQC-trigger complex"/>
    <property type="evidence" value="ECO:0007669"/>
    <property type="project" value="InterPro"/>
</dbReference>
<dbReference type="GO" id="GO:0008270">
    <property type="term" value="F:zinc ion binding"/>
    <property type="evidence" value="ECO:0007669"/>
    <property type="project" value="InterPro"/>
</dbReference>
<evidence type="ECO:0000256" key="1">
    <source>
        <dbReference type="SAM" id="MobiDB-lite"/>
    </source>
</evidence>
<dbReference type="Pfam" id="PF06221">
    <property type="entry name" value="zf-C2HC5"/>
    <property type="match status" value="1"/>
</dbReference>
<dbReference type="eggNOG" id="KOG2845">
    <property type="taxonomic scope" value="Eukaryota"/>
</dbReference>
<dbReference type="InterPro" id="IPR009349">
    <property type="entry name" value="TRIP4/RQT4_C2HC5_Znf"/>
</dbReference>
<gene>
    <name evidence="3" type="ORF">AMAG_08790</name>
</gene>
<dbReference type="EMBL" id="GG745342">
    <property type="protein sequence ID" value="KNE63694.1"/>
    <property type="molecule type" value="Genomic_DNA"/>
</dbReference>
<organism evidence="3 4">
    <name type="scientific">Allomyces macrogynus (strain ATCC 38327)</name>
    <name type="common">Allomyces javanicus var. macrogynus</name>
    <dbReference type="NCBI Taxonomy" id="578462"/>
    <lineage>
        <taxon>Eukaryota</taxon>
        <taxon>Fungi</taxon>
        <taxon>Fungi incertae sedis</taxon>
        <taxon>Blastocladiomycota</taxon>
        <taxon>Blastocladiomycetes</taxon>
        <taxon>Blastocladiales</taxon>
        <taxon>Blastocladiaceae</taxon>
        <taxon>Allomyces</taxon>
    </lineage>
</organism>
<evidence type="ECO:0000259" key="2">
    <source>
        <dbReference type="Pfam" id="PF06221"/>
    </source>
</evidence>
<dbReference type="VEuPathDB" id="FungiDB:AMAG_08790"/>
<dbReference type="GO" id="GO:0045893">
    <property type="term" value="P:positive regulation of DNA-templated transcription"/>
    <property type="evidence" value="ECO:0007669"/>
    <property type="project" value="TreeGrafter"/>
</dbReference>
<proteinExistence type="predicted"/>
<evidence type="ECO:0000313" key="3">
    <source>
        <dbReference type="EMBL" id="KNE63694.1"/>
    </source>
</evidence>
<dbReference type="STRING" id="578462.A0A0L0SMU2"/>
<feature type="region of interest" description="Disordered" evidence="1">
    <location>
        <begin position="110"/>
        <end position="156"/>
    </location>
</feature>
<reference evidence="3 4" key="1">
    <citation type="submission" date="2009-11" db="EMBL/GenBank/DDBJ databases">
        <title>Annotation of Allomyces macrogynus ATCC 38327.</title>
        <authorList>
            <consortium name="The Broad Institute Genome Sequencing Platform"/>
            <person name="Russ C."/>
            <person name="Cuomo C."/>
            <person name="Burger G."/>
            <person name="Gray M.W."/>
            <person name="Holland P.W.H."/>
            <person name="King N."/>
            <person name="Lang F.B.F."/>
            <person name="Roger A.J."/>
            <person name="Ruiz-Trillo I."/>
            <person name="Young S.K."/>
            <person name="Zeng Q."/>
            <person name="Gargeya S."/>
            <person name="Fitzgerald M."/>
            <person name="Haas B."/>
            <person name="Abouelleil A."/>
            <person name="Alvarado L."/>
            <person name="Arachchi H.M."/>
            <person name="Berlin A."/>
            <person name="Chapman S.B."/>
            <person name="Gearin G."/>
            <person name="Goldberg J."/>
            <person name="Griggs A."/>
            <person name="Gujja S."/>
            <person name="Hansen M."/>
            <person name="Heiman D."/>
            <person name="Howarth C."/>
            <person name="Larimer J."/>
            <person name="Lui A."/>
            <person name="MacDonald P.J.P."/>
            <person name="McCowen C."/>
            <person name="Montmayeur A."/>
            <person name="Murphy C."/>
            <person name="Neiman D."/>
            <person name="Pearson M."/>
            <person name="Priest M."/>
            <person name="Roberts A."/>
            <person name="Saif S."/>
            <person name="Shea T."/>
            <person name="Sisk P."/>
            <person name="Stolte C."/>
            <person name="Sykes S."/>
            <person name="Wortman J."/>
            <person name="Nusbaum C."/>
            <person name="Birren B."/>
        </authorList>
    </citation>
    <scope>NUCLEOTIDE SEQUENCE [LARGE SCALE GENOMIC DNA]</scope>
    <source>
        <strain evidence="3 4">ATCC 38327</strain>
    </source>
</reference>
<protein>
    <recommendedName>
        <fullName evidence="2">TRIP4/RQT4 C2HC5-type zinc finger domain-containing protein</fullName>
    </recommendedName>
</protein>
<dbReference type="InterPro" id="IPR039128">
    <property type="entry name" value="TRIP4-like"/>
</dbReference>
<keyword evidence="4" id="KW-1185">Reference proteome</keyword>